<comment type="subcellular location">
    <subcellularLocation>
        <location evidence="1">Membrane</location>
        <topology evidence="1">Multi-pass membrane protein</topology>
    </subcellularLocation>
</comment>
<dbReference type="OrthoDB" id="9766267at2"/>
<comment type="similarity">
    <text evidence="2">Belongs to the SLC13A/DASS transporter (TC 2.A.47) family. NADC subfamily.</text>
</comment>
<dbReference type="GO" id="GO:0015293">
    <property type="term" value="F:symporter activity"/>
    <property type="evidence" value="ECO:0007669"/>
    <property type="project" value="UniProtKB-KW"/>
</dbReference>
<name>A0A2S5GFM2_9BACL</name>
<dbReference type="GO" id="GO:0005886">
    <property type="term" value="C:plasma membrane"/>
    <property type="evidence" value="ECO:0007669"/>
    <property type="project" value="TreeGrafter"/>
</dbReference>
<proteinExistence type="inferred from homology"/>
<comment type="caution">
    <text evidence="10">The sequence shown here is derived from an EMBL/GenBank/DDBJ whole genome shotgun (WGS) entry which is preliminary data.</text>
</comment>
<dbReference type="InterPro" id="IPR001898">
    <property type="entry name" value="SLC13A/DASS"/>
</dbReference>
<dbReference type="Proteomes" id="UP000239047">
    <property type="component" value="Unassembled WGS sequence"/>
</dbReference>
<evidence type="ECO:0000256" key="3">
    <source>
        <dbReference type="ARBA" id="ARBA00020150"/>
    </source>
</evidence>
<feature type="transmembrane region" description="Helical" evidence="9">
    <location>
        <begin position="429"/>
        <end position="446"/>
    </location>
</feature>
<dbReference type="NCBIfam" id="TIGR00785">
    <property type="entry name" value="dass"/>
    <property type="match status" value="1"/>
</dbReference>
<evidence type="ECO:0000256" key="7">
    <source>
        <dbReference type="ARBA" id="ARBA00023136"/>
    </source>
</evidence>
<evidence type="ECO:0000256" key="4">
    <source>
        <dbReference type="ARBA" id="ARBA00022692"/>
    </source>
</evidence>
<reference evidence="10 11" key="1">
    <citation type="submission" date="2018-02" db="EMBL/GenBank/DDBJ databases">
        <title>Jeotgalibacillus proteolyticum sp. nov. a protease producing bacterium isolated from ocean sediments of Laizhou Bay.</title>
        <authorList>
            <person name="Li Y."/>
        </authorList>
    </citation>
    <scope>NUCLEOTIDE SEQUENCE [LARGE SCALE GENOMIC DNA]</scope>
    <source>
        <strain evidence="10 11">22-7</strain>
    </source>
</reference>
<dbReference type="EMBL" id="PREZ01000002">
    <property type="protein sequence ID" value="PPA71715.1"/>
    <property type="molecule type" value="Genomic_DNA"/>
</dbReference>
<accession>A0A2S5GFM2</accession>
<protein>
    <recommendedName>
        <fullName evidence="3">Sodium-dependent dicarboxylate transporter SdcS</fullName>
    </recommendedName>
    <alternativeName>
        <fullName evidence="8">Na(+)/dicarboxylate symporter</fullName>
    </alternativeName>
</protein>
<dbReference type="GO" id="GO:1905039">
    <property type="term" value="P:carboxylic acid transmembrane transport"/>
    <property type="evidence" value="ECO:0007669"/>
    <property type="project" value="UniProtKB-ARBA"/>
</dbReference>
<feature type="transmembrane region" description="Helical" evidence="9">
    <location>
        <begin position="234"/>
        <end position="253"/>
    </location>
</feature>
<organism evidence="10 11">
    <name type="scientific">Jeotgalibacillus proteolyticus</name>
    <dbReference type="NCBI Taxonomy" id="2082395"/>
    <lineage>
        <taxon>Bacteria</taxon>
        <taxon>Bacillati</taxon>
        <taxon>Bacillota</taxon>
        <taxon>Bacilli</taxon>
        <taxon>Bacillales</taxon>
        <taxon>Caryophanaceae</taxon>
        <taxon>Jeotgalibacillus</taxon>
    </lineage>
</organism>
<evidence type="ECO:0000313" key="10">
    <source>
        <dbReference type="EMBL" id="PPA71715.1"/>
    </source>
</evidence>
<evidence type="ECO:0000256" key="9">
    <source>
        <dbReference type="SAM" id="Phobius"/>
    </source>
</evidence>
<dbReference type="PANTHER" id="PTHR10283">
    <property type="entry name" value="SOLUTE CARRIER FAMILY 13 MEMBER"/>
    <property type="match status" value="1"/>
</dbReference>
<keyword evidence="5" id="KW-0813">Transport</keyword>
<feature type="transmembrane region" description="Helical" evidence="9">
    <location>
        <begin position="406"/>
        <end position="423"/>
    </location>
</feature>
<feature type="transmembrane region" description="Helical" evidence="9">
    <location>
        <begin position="375"/>
        <end position="399"/>
    </location>
</feature>
<keyword evidence="11" id="KW-1185">Reference proteome</keyword>
<feature type="transmembrane region" description="Helical" evidence="9">
    <location>
        <begin position="25"/>
        <end position="46"/>
    </location>
</feature>
<keyword evidence="7 9" id="KW-0472">Membrane</keyword>
<dbReference type="AlphaFoldDB" id="A0A2S5GFM2"/>
<evidence type="ECO:0000256" key="8">
    <source>
        <dbReference type="ARBA" id="ARBA00031174"/>
    </source>
</evidence>
<feature type="transmembrane region" description="Helical" evidence="9">
    <location>
        <begin position="97"/>
        <end position="115"/>
    </location>
</feature>
<gene>
    <name evidence="10" type="ORF">C4B60_06595</name>
</gene>
<keyword evidence="4 9" id="KW-0812">Transmembrane</keyword>
<feature type="transmembrane region" description="Helical" evidence="9">
    <location>
        <begin position="345"/>
        <end position="363"/>
    </location>
</feature>
<evidence type="ECO:0000256" key="1">
    <source>
        <dbReference type="ARBA" id="ARBA00004141"/>
    </source>
</evidence>
<feature type="transmembrane region" description="Helical" evidence="9">
    <location>
        <begin position="467"/>
        <end position="486"/>
    </location>
</feature>
<keyword evidence="5" id="KW-0769">Symport</keyword>
<evidence type="ECO:0000256" key="5">
    <source>
        <dbReference type="ARBA" id="ARBA00022847"/>
    </source>
</evidence>
<feature type="transmembrane region" description="Helical" evidence="9">
    <location>
        <begin position="58"/>
        <end position="85"/>
    </location>
</feature>
<dbReference type="Pfam" id="PF00939">
    <property type="entry name" value="Na_sulph_symp"/>
    <property type="match status" value="1"/>
</dbReference>
<dbReference type="CDD" id="cd01115">
    <property type="entry name" value="SLC13_permease"/>
    <property type="match status" value="1"/>
</dbReference>
<sequence length="492" mass="53936">MIPLVFRKRLQQCREAGYVNTRQKIGLILGPLLFAVIYFFPAITGLGDAPRAVLAVTLWVAAWWVTEAMPIPATSLMPIFLLPIAGGTDERTATMAYADPIVFMYMGGFTIALAIQKWNLHKRIAMFILSYVGTGSQRIILGVIIATAGLSMWISNAATALMMLPIALALIEEIKEKEFFDEASLHRFAKSLLLTVAYAASIGGLATIIGSVPNAVFVAVAANSLDRTVTFFDWFLFGFPLTILLLTGMYFYITKIQFKVKDQKEISSDFARKQLEKLGPMSYEEKAVLTVFSVVGLLWMSSGFLPEAYTLSDTSISMIGATSMFLFPARKEKGGLMIWKDMRNLPWGILLLFGGGLSLAAAFESSNLTEWFGELLQGLEVLPFIVILIALAAIVLFMTEIMSNTAVSNMLIPVSIGLALGIGVDPYSIMGIVALTASCAFMLPISTPPNAAVFSSDYLTIEDMVKAGFWMNIMAILVIVLFVYFWQPIVLT</sequence>
<evidence type="ECO:0000256" key="2">
    <source>
        <dbReference type="ARBA" id="ARBA00006772"/>
    </source>
</evidence>
<feature type="transmembrane region" description="Helical" evidence="9">
    <location>
        <begin position="192"/>
        <end position="222"/>
    </location>
</feature>
<dbReference type="GO" id="GO:0008514">
    <property type="term" value="F:organic anion transmembrane transporter activity"/>
    <property type="evidence" value="ECO:0007669"/>
    <property type="project" value="UniProtKB-ARBA"/>
</dbReference>
<feature type="transmembrane region" description="Helical" evidence="9">
    <location>
        <begin position="287"/>
        <end position="305"/>
    </location>
</feature>
<dbReference type="PANTHER" id="PTHR10283:SF82">
    <property type="entry name" value="SOLUTE CARRIER FAMILY 13 MEMBER 2"/>
    <property type="match status" value="1"/>
</dbReference>
<evidence type="ECO:0000256" key="6">
    <source>
        <dbReference type="ARBA" id="ARBA00022989"/>
    </source>
</evidence>
<keyword evidence="6 9" id="KW-1133">Transmembrane helix</keyword>
<evidence type="ECO:0000313" key="11">
    <source>
        <dbReference type="Proteomes" id="UP000239047"/>
    </source>
</evidence>